<dbReference type="EMBL" id="CM000605">
    <property type="protein sequence ID" value="EEC51696.1"/>
    <property type="molecule type" value="Genomic_DNA"/>
</dbReference>
<dbReference type="PROSITE" id="PS00910">
    <property type="entry name" value="UPF0029"/>
    <property type="match status" value="1"/>
</dbReference>
<dbReference type="HOGENOM" id="CLU_083552_1_1_1"/>
<dbReference type="InParanoid" id="B7FPL7"/>
<reference evidence="4" key="2">
    <citation type="submission" date="2008-08" db="EMBL/GenBank/DDBJ databases">
        <authorList>
            <consortium name="Diatom Consortium"/>
            <person name="Grigoriev I."/>
            <person name="Grimwood J."/>
            <person name="Kuo A."/>
            <person name="Otillar R.P."/>
            <person name="Salamov A."/>
            <person name="Detter J.C."/>
            <person name="Lindquist E."/>
            <person name="Shapiro H."/>
            <person name="Lucas S."/>
            <person name="Glavina del Rio T."/>
            <person name="Pitluck S."/>
            <person name="Rokhsar D."/>
            <person name="Bowler C."/>
        </authorList>
    </citation>
    <scope>GENOME REANNOTATION</scope>
    <source>
        <strain evidence="4">CCAP 1055/1</strain>
    </source>
</reference>
<dbReference type="InterPro" id="IPR001498">
    <property type="entry name" value="Impact_N"/>
</dbReference>
<name>B7FPL7_PHATC</name>
<dbReference type="AlphaFoldDB" id="B7FPL7"/>
<feature type="non-terminal residue" evidence="3">
    <location>
        <position position="1"/>
    </location>
</feature>
<dbReference type="InterPro" id="IPR020568">
    <property type="entry name" value="Ribosomal_Su5_D2-typ_SF"/>
</dbReference>
<dbReference type="PANTHER" id="PTHR16301">
    <property type="entry name" value="IMPACT-RELATED"/>
    <property type="match status" value="1"/>
</dbReference>
<comment type="similarity">
    <text evidence="1">Belongs to the IMPACT family.</text>
</comment>
<dbReference type="SUPFAM" id="SSF54980">
    <property type="entry name" value="EF-G C-terminal domain-like"/>
    <property type="match status" value="1"/>
</dbReference>
<dbReference type="KEGG" id="pti:PHATRDRAFT_8747"/>
<gene>
    <name evidence="3" type="ORF">PHATRDRAFT_8747</name>
</gene>
<dbReference type="GO" id="GO:0005737">
    <property type="term" value="C:cytoplasm"/>
    <property type="evidence" value="ECO:0007669"/>
    <property type="project" value="TreeGrafter"/>
</dbReference>
<dbReference type="eggNOG" id="KOG3299">
    <property type="taxonomic scope" value="Eukaryota"/>
</dbReference>
<dbReference type="InterPro" id="IPR036956">
    <property type="entry name" value="Impact_N_sf"/>
</dbReference>
<accession>B7FPL7</accession>
<protein>
    <recommendedName>
        <fullName evidence="2">Impact N-terminal domain-containing protein</fullName>
    </recommendedName>
</protein>
<dbReference type="Proteomes" id="UP000000759">
    <property type="component" value="Chromosome 1"/>
</dbReference>
<dbReference type="STRING" id="556484.B7FPL7"/>
<evidence type="ECO:0000313" key="4">
    <source>
        <dbReference type="Proteomes" id="UP000000759"/>
    </source>
</evidence>
<feature type="domain" description="Impact N-terminal" evidence="2">
    <location>
        <begin position="5"/>
        <end position="110"/>
    </location>
</feature>
<dbReference type="PANTHER" id="PTHR16301:SF20">
    <property type="entry name" value="IMPACT FAMILY MEMBER YIGZ"/>
    <property type="match status" value="1"/>
</dbReference>
<organism evidence="3 4">
    <name type="scientific">Phaeodactylum tricornutum (strain CCAP 1055/1)</name>
    <dbReference type="NCBI Taxonomy" id="556484"/>
    <lineage>
        <taxon>Eukaryota</taxon>
        <taxon>Sar</taxon>
        <taxon>Stramenopiles</taxon>
        <taxon>Ochrophyta</taxon>
        <taxon>Bacillariophyta</taxon>
        <taxon>Bacillariophyceae</taxon>
        <taxon>Bacillariophycidae</taxon>
        <taxon>Naviculales</taxon>
        <taxon>Phaeodactylaceae</taxon>
        <taxon>Phaeodactylum</taxon>
    </lineage>
</organism>
<reference evidence="3 4" key="1">
    <citation type="journal article" date="2008" name="Nature">
        <title>The Phaeodactylum genome reveals the evolutionary history of diatom genomes.</title>
        <authorList>
            <person name="Bowler C."/>
            <person name="Allen A.E."/>
            <person name="Badger J.H."/>
            <person name="Grimwood J."/>
            <person name="Jabbari K."/>
            <person name="Kuo A."/>
            <person name="Maheswari U."/>
            <person name="Martens C."/>
            <person name="Maumus F."/>
            <person name="Otillar R.P."/>
            <person name="Rayko E."/>
            <person name="Salamov A."/>
            <person name="Vandepoele K."/>
            <person name="Beszteri B."/>
            <person name="Gruber A."/>
            <person name="Heijde M."/>
            <person name="Katinka M."/>
            <person name="Mock T."/>
            <person name="Valentin K."/>
            <person name="Verret F."/>
            <person name="Berges J.A."/>
            <person name="Brownlee C."/>
            <person name="Cadoret J.P."/>
            <person name="Chiovitti A."/>
            <person name="Choi C.J."/>
            <person name="Coesel S."/>
            <person name="De Martino A."/>
            <person name="Detter J.C."/>
            <person name="Durkin C."/>
            <person name="Falciatore A."/>
            <person name="Fournet J."/>
            <person name="Haruta M."/>
            <person name="Huysman M.J."/>
            <person name="Jenkins B.D."/>
            <person name="Jiroutova K."/>
            <person name="Jorgensen R.E."/>
            <person name="Joubert Y."/>
            <person name="Kaplan A."/>
            <person name="Kroger N."/>
            <person name="Kroth P.G."/>
            <person name="La Roche J."/>
            <person name="Lindquist E."/>
            <person name="Lommer M."/>
            <person name="Martin-Jezequel V."/>
            <person name="Lopez P.J."/>
            <person name="Lucas S."/>
            <person name="Mangogna M."/>
            <person name="McGinnis K."/>
            <person name="Medlin L.K."/>
            <person name="Montsant A."/>
            <person name="Oudot-Le Secq M.P."/>
            <person name="Napoli C."/>
            <person name="Obornik M."/>
            <person name="Parker M.S."/>
            <person name="Petit J.L."/>
            <person name="Porcel B.M."/>
            <person name="Poulsen N."/>
            <person name="Robison M."/>
            <person name="Rychlewski L."/>
            <person name="Rynearson T.A."/>
            <person name="Schmutz J."/>
            <person name="Shapiro H."/>
            <person name="Siaut M."/>
            <person name="Stanley M."/>
            <person name="Sussman M.R."/>
            <person name="Taylor A.R."/>
            <person name="Vardi A."/>
            <person name="von Dassow P."/>
            <person name="Vyverman W."/>
            <person name="Willis A."/>
            <person name="Wyrwicz L.S."/>
            <person name="Rokhsar D.S."/>
            <person name="Weissenbach J."/>
            <person name="Armbrust E.V."/>
            <person name="Green B.R."/>
            <person name="Van de Peer Y."/>
            <person name="Grigoriev I.V."/>
        </authorList>
    </citation>
    <scope>NUCLEOTIDE SEQUENCE [LARGE SCALE GENOMIC DNA]</scope>
    <source>
        <strain evidence="3 4">CCAP 1055/1</strain>
    </source>
</reference>
<sequence length="190" mass="20146">EMEVKKSRFIGYATHVDSWPDAQRVLQDIKNKHPKARHWCIGYQGGADPVNERSSDDGEPSGTAGAPIIAAIRAEALSDTLCVVVRYFGGIKLGTGGLIRAYGGAARLVLKDAPVIICLPRSSVTLTVDASYVGVIYDTIGKVGGAVIEEAYGADGSLTVTLTCETNQVDRFESGLKDATSGIVSFHCRS</sequence>
<dbReference type="InterPro" id="IPR023582">
    <property type="entry name" value="Impact"/>
</dbReference>
<evidence type="ECO:0000259" key="2">
    <source>
        <dbReference type="Pfam" id="PF01205"/>
    </source>
</evidence>
<dbReference type="GeneID" id="7196416"/>
<dbReference type="OrthoDB" id="10262814at2759"/>
<keyword evidence="4" id="KW-1185">Reference proteome</keyword>
<evidence type="ECO:0000313" key="3">
    <source>
        <dbReference type="EMBL" id="EEC51696.1"/>
    </source>
</evidence>
<evidence type="ECO:0000256" key="1">
    <source>
        <dbReference type="ARBA" id="ARBA00007665"/>
    </source>
</evidence>
<dbReference type="InterPro" id="IPR020569">
    <property type="entry name" value="UPF0029_Impact_CS"/>
</dbReference>
<dbReference type="InterPro" id="IPR035647">
    <property type="entry name" value="EFG_III/V"/>
</dbReference>
<dbReference type="PaxDb" id="2850-Phatr8747"/>
<dbReference type="Pfam" id="PF01205">
    <property type="entry name" value="Impact_N"/>
    <property type="match status" value="1"/>
</dbReference>
<proteinExistence type="inferred from homology"/>
<dbReference type="RefSeq" id="XP_002177233.1">
    <property type="nucleotide sequence ID" value="XM_002177197.1"/>
</dbReference>
<dbReference type="SUPFAM" id="SSF54211">
    <property type="entry name" value="Ribosomal protein S5 domain 2-like"/>
    <property type="match status" value="1"/>
</dbReference>
<dbReference type="Gene3D" id="3.30.230.30">
    <property type="entry name" value="Impact, N-terminal domain"/>
    <property type="match status" value="1"/>
</dbReference>
<dbReference type="GO" id="GO:0006446">
    <property type="term" value="P:regulation of translational initiation"/>
    <property type="evidence" value="ECO:0007669"/>
    <property type="project" value="TreeGrafter"/>
</dbReference>